<name>A0ABW0Z8H6_9ACTN</name>
<evidence type="ECO:0000256" key="1">
    <source>
        <dbReference type="SAM" id="MobiDB-lite"/>
    </source>
</evidence>
<protein>
    <submittedName>
        <fullName evidence="3">YrhB domain-containing protein</fullName>
    </submittedName>
</protein>
<dbReference type="RefSeq" id="WP_390319610.1">
    <property type="nucleotide sequence ID" value="NZ_JBHSPB010000017.1"/>
</dbReference>
<organism evidence="3 4">
    <name type="scientific">Streptomyces gamaensis</name>
    <dbReference type="NCBI Taxonomy" id="1763542"/>
    <lineage>
        <taxon>Bacteria</taxon>
        <taxon>Bacillati</taxon>
        <taxon>Actinomycetota</taxon>
        <taxon>Actinomycetes</taxon>
        <taxon>Kitasatosporales</taxon>
        <taxon>Streptomycetaceae</taxon>
        <taxon>Streptomyces</taxon>
    </lineage>
</organism>
<evidence type="ECO:0000313" key="3">
    <source>
        <dbReference type="EMBL" id="MFC5723399.1"/>
    </source>
</evidence>
<proteinExistence type="predicted"/>
<sequence length="83" mass="9491">MNHAEAVSRAEKFLEESREEGEPELAIDYDRIREKGENLVVPYNSAKYLQTRNEADMALGCWPMLVNLTSGEVRFGGLEDRPF</sequence>
<feature type="domain" description="Immunity protein 35" evidence="2">
    <location>
        <begin position="4"/>
        <end position="75"/>
    </location>
</feature>
<keyword evidence="4" id="KW-1185">Reference proteome</keyword>
<dbReference type="InterPro" id="IPR029082">
    <property type="entry name" value="Imm35"/>
</dbReference>
<dbReference type="Pfam" id="PF15567">
    <property type="entry name" value="Imm35"/>
    <property type="match status" value="1"/>
</dbReference>
<comment type="caution">
    <text evidence="3">The sequence shown here is derived from an EMBL/GenBank/DDBJ whole genome shotgun (WGS) entry which is preliminary data.</text>
</comment>
<dbReference type="Proteomes" id="UP001596083">
    <property type="component" value="Unassembled WGS sequence"/>
</dbReference>
<reference evidence="4" key="1">
    <citation type="journal article" date="2019" name="Int. J. Syst. Evol. Microbiol.">
        <title>The Global Catalogue of Microorganisms (GCM) 10K type strain sequencing project: providing services to taxonomists for standard genome sequencing and annotation.</title>
        <authorList>
            <consortium name="The Broad Institute Genomics Platform"/>
            <consortium name="The Broad Institute Genome Sequencing Center for Infectious Disease"/>
            <person name="Wu L."/>
            <person name="Ma J."/>
        </authorList>
    </citation>
    <scope>NUCLEOTIDE SEQUENCE [LARGE SCALE GENOMIC DNA]</scope>
    <source>
        <strain evidence="4">CGMCC 4.7304</strain>
    </source>
</reference>
<dbReference type="EMBL" id="JBHSPB010000017">
    <property type="protein sequence ID" value="MFC5723399.1"/>
    <property type="molecule type" value="Genomic_DNA"/>
</dbReference>
<gene>
    <name evidence="3" type="ORF">ACFP1Z_24865</name>
</gene>
<accession>A0ABW0Z8H6</accession>
<evidence type="ECO:0000259" key="2">
    <source>
        <dbReference type="Pfam" id="PF15567"/>
    </source>
</evidence>
<feature type="region of interest" description="Disordered" evidence="1">
    <location>
        <begin position="1"/>
        <end position="21"/>
    </location>
</feature>
<evidence type="ECO:0000313" key="4">
    <source>
        <dbReference type="Proteomes" id="UP001596083"/>
    </source>
</evidence>
<feature type="compositionally biased region" description="Basic and acidic residues" evidence="1">
    <location>
        <begin position="1"/>
        <end position="16"/>
    </location>
</feature>